<keyword evidence="1" id="KW-0614">Plasmid</keyword>
<evidence type="ECO:0000313" key="2">
    <source>
        <dbReference type="Proteomes" id="UP000094761"/>
    </source>
</evidence>
<protein>
    <submittedName>
        <fullName evidence="1">Uncharacterized protein</fullName>
    </submittedName>
</protein>
<name>A0A178J4Z1_9VIBR</name>
<reference evidence="1 2" key="1">
    <citation type="submission" date="2016-03" db="EMBL/GenBank/DDBJ databases">
        <title>Draft genome sequence of the Vibrio tubiashii subs. europaeus.</title>
        <authorList>
            <person name="Spinard E."/>
            <person name="Dubert J."/>
            <person name="Nelson D.R."/>
            <person name="Barja J.L."/>
        </authorList>
    </citation>
    <scope>NUCLEOTIDE SEQUENCE [LARGE SCALE GENOMIC DNA]</scope>
    <source>
        <strain evidence="2">PP-638</strain>
        <plasmid evidence="2">Plasmid p57_like</plasmid>
    </source>
</reference>
<evidence type="ECO:0000313" key="1">
    <source>
        <dbReference type="EMBL" id="OAM96648.1"/>
    </source>
</evidence>
<sequence length="129" mass="14725">MLVSSTTLSWQIVTLLYQKKARNKPQSGTYSKNVALKEIKGKGVDWSKIDKPLSLRMAILKLHDGQQDIAKNTQINGRLVKDKIWLQIARTGLTPYDVAQYANMEVEMSDEIFKLLMDSCNCRLYCAKE</sequence>
<comment type="caution">
    <text evidence="1">The sequence shown here is derived from an EMBL/GenBank/DDBJ whole genome shotgun (WGS) entry which is preliminary data.</text>
</comment>
<dbReference type="EMBL" id="LUAX01000009">
    <property type="protein sequence ID" value="OAM96648.1"/>
    <property type="molecule type" value="Genomic_DNA"/>
</dbReference>
<gene>
    <name evidence="1" type="ORF">AZ468_25095</name>
</gene>
<dbReference type="AlphaFoldDB" id="A0A178J4Z1"/>
<geneLocation type="plasmid" evidence="1 2">
    <name>p57_like</name>
</geneLocation>
<accession>A0A178J4Z1</accession>
<organism evidence="1 2">
    <name type="scientific">Vibrio europaeus</name>
    <dbReference type="NCBI Taxonomy" id="300876"/>
    <lineage>
        <taxon>Bacteria</taxon>
        <taxon>Pseudomonadati</taxon>
        <taxon>Pseudomonadota</taxon>
        <taxon>Gammaproteobacteria</taxon>
        <taxon>Vibrionales</taxon>
        <taxon>Vibrionaceae</taxon>
        <taxon>Vibrio</taxon>
        <taxon>Vibrio oreintalis group</taxon>
    </lineage>
</organism>
<proteinExistence type="predicted"/>
<dbReference type="Proteomes" id="UP000094761">
    <property type="component" value="Plasmid p57_like"/>
</dbReference>